<keyword evidence="1" id="KW-0812">Transmembrane</keyword>
<feature type="transmembrane region" description="Helical" evidence="1">
    <location>
        <begin position="325"/>
        <end position="348"/>
    </location>
</feature>
<feature type="transmembrane region" description="Helical" evidence="1">
    <location>
        <begin position="214"/>
        <end position="235"/>
    </location>
</feature>
<feature type="transmembrane region" description="Helical" evidence="1">
    <location>
        <begin position="96"/>
        <end position="119"/>
    </location>
</feature>
<feature type="transmembrane region" description="Helical" evidence="1">
    <location>
        <begin position="173"/>
        <end position="202"/>
    </location>
</feature>
<proteinExistence type="predicted"/>
<organism evidence="2 3">
    <name type="scientific">Pseudomonas simiae</name>
    <dbReference type="NCBI Taxonomy" id="321846"/>
    <lineage>
        <taxon>Bacteria</taxon>
        <taxon>Pseudomonadati</taxon>
        <taxon>Pseudomonadota</taxon>
        <taxon>Gammaproteobacteria</taxon>
        <taxon>Pseudomonadales</taxon>
        <taxon>Pseudomonadaceae</taxon>
        <taxon>Pseudomonas</taxon>
    </lineage>
</organism>
<name>A0A1N7U9N2_9PSED</name>
<dbReference type="Proteomes" id="UP000027308">
    <property type="component" value="Chromosome"/>
</dbReference>
<feature type="transmembrane region" description="Helical" evidence="1">
    <location>
        <begin position="54"/>
        <end position="84"/>
    </location>
</feature>
<evidence type="ECO:0000313" key="2">
    <source>
        <dbReference type="EMBL" id="AIB38792.1"/>
    </source>
</evidence>
<dbReference type="EMBL" id="CP007637">
    <property type="protein sequence ID" value="AIB38792.1"/>
    <property type="molecule type" value="Genomic_DNA"/>
</dbReference>
<dbReference type="AlphaFoldDB" id="A0A1N7U9N2"/>
<keyword evidence="1" id="KW-1133">Transmembrane helix</keyword>
<gene>
    <name evidence="2" type="ORF">PS417_25080</name>
</gene>
<evidence type="ECO:0000256" key="1">
    <source>
        <dbReference type="SAM" id="Phobius"/>
    </source>
</evidence>
<accession>A0A1N7U9N2</accession>
<protein>
    <submittedName>
        <fullName evidence="2">Uncharacterized protein</fullName>
    </submittedName>
</protein>
<reference evidence="2 3" key="1">
    <citation type="submission" date="2014-05" db="EMBL/GenBank/DDBJ databases">
        <title>Pseudomonas simiae WCS417.</title>
        <authorList>
            <person name="Berendsen R.L."/>
        </authorList>
    </citation>
    <scope>NUCLEOTIDE SEQUENCE [LARGE SCALE GENOMIC DNA]</scope>
    <source>
        <strain evidence="2 3">WCS417</strain>
    </source>
</reference>
<feature type="transmembrane region" description="Helical" evidence="1">
    <location>
        <begin position="288"/>
        <end position="313"/>
    </location>
</feature>
<sequence length="365" mass="40132">MAAIALAVSFSAYIISSLQPVFENPGLRLLIDSLRVLGLLVVLLVYLKYVKINLLFLGLAALAVAGVVVARDVFFAQLVVGLLFARLLFKAGFESLVGRALEVSLLFLCVIVAGVKFGYIDSKVGINPLAATSTAFVVEKKEYWGFWQPNIISMLVSGCLIAAFYLGRSRLYWGAMLVYLVVLTGTVSRTFLVVPVLTLLFIWIDRAGLSKSPAVLGGLLLGALSACFMSVLFVFPNALRSIVGQAVYHNLDNILSYRLVISERIMHPLTPFELLTGWHDNKAEIDSFFINFALSQGVLIYLVLVGYLGYVSVQAFKQKKSRELMVLLLFLVVASFEKISGISSLFYLCSCCCLFCVMSRRSTAH</sequence>
<evidence type="ECO:0000313" key="3">
    <source>
        <dbReference type="Proteomes" id="UP000027308"/>
    </source>
</evidence>
<feature type="transmembrane region" description="Helical" evidence="1">
    <location>
        <begin position="27"/>
        <end position="47"/>
    </location>
</feature>
<feature type="transmembrane region" description="Helical" evidence="1">
    <location>
        <begin position="150"/>
        <end position="167"/>
    </location>
</feature>
<keyword evidence="1" id="KW-0472">Membrane</keyword>